<dbReference type="GeneID" id="110977711"/>
<dbReference type="CDD" id="cd00051">
    <property type="entry name" value="EFh"/>
    <property type="match status" value="1"/>
</dbReference>
<keyword evidence="3" id="KW-1133">Transmembrane helix</keyword>
<evidence type="ECO:0000256" key="1">
    <source>
        <dbReference type="ARBA" id="ARBA00022837"/>
    </source>
</evidence>
<dbReference type="SUPFAM" id="SSF47473">
    <property type="entry name" value="EF-hand"/>
    <property type="match status" value="1"/>
</dbReference>
<feature type="transmembrane region" description="Helical" evidence="3">
    <location>
        <begin position="140"/>
        <end position="164"/>
    </location>
</feature>
<dbReference type="InterPro" id="IPR018247">
    <property type="entry name" value="EF_Hand_1_Ca_BS"/>
</dbReference>
<keyword evidence="1" id="KW-0106">Calcium</keyword>
<dbReference type="OrthoDB" id="26525at2759"/>
<dbReference type="GO" id="GO:0005509">
    <property type="term" value="F:calcium ion binding"/>
    <property type="evidence" value="ECO:0007669"/>
    <property type="project" value="InterPro"/>
</dbReference>
<dbReference type="KEGG" id="aplc:110977711"/>
<dbReference type="InterPro" id="IPR002048">
    <property type="entry name" value="EF_hand_dom"/>
</dbReference>
<dbReference type="Gene3D" id="1.10.238.10">
    <property type="entry name" value="EF-hand"/>
    <property type="match status" value="1"/>
</dbReference>
<dbReference type="PROSITE" id="PS00018">
    <property type="entry name" value="EF_HAND_1"/>
    <property type="match status" value="1"/>
</dbReference>
<keyword evidence="5" id="KW-1185">Reference proteome</keyword>
<accession>A0A8B7Y5X7</accession>
<evidence type="ECO:0000256" key="3">
    <source>
        <dbReference type="SAM" id="Phobius"/>
    </source>
</evidence>
<sequence length="283" mass="30817">MPSNNLVISWLGVKVARLGKPARYAHEEGPPRWGYKTRLGFPLAIKPPPRPLSTESALQPKPERSEASPAPADLVVFCFFQPSETWWENQAAERHIYPLDKLHNLHLLTFLTRGRSPLSSPSGRLLLPTDDNFPSHIPSVAIATLSTMSGIVITLSLLACILVISEACNRSAQGGLPAGYTPPPSADGGSYGPGSGPVPPHPFRRRRDDDSDNNNDVQQSQVVTRMMQKLFVDLDVDGDGSVCADEWAKRGGIADDYTQLLADFDRNGDGILSFDEFLSASKS</sequence>
<dbReference type="RefSeq" id="XP_022087750.1">
    <property type="nucleotide sequence ID" value="XM_022232058.1"/>
</dbReference>
<keyword evidence="3" id="KW-0812">Transmembrane</keyword>
<feature type="region of interest" description="Disordered" evidence="2">
    <location>
        <begin position="179"/>
        <end position="218"/>
    </location>
</feature>
<evidence type="ECO:0000256" key="2">
    <source>
        <dbReference type="SAM" id="MobiDB-lite"/>
    </source>
</evidence>
<dbReference type="Pfam" id="PF13499">
    <property type="entry name" value="EF-hand_7"/>
    <property type="match status" value="1"/>
</dbReference>
<name>A0A8B7Y5X7_ACAPL</name>
<evidence type="ECO:0000259" key="4">
    <source>
        <dbReference type="PROSITE" id="PS50222"/>
    </source>
</evidence>
<feature type="domain" description="EF-hand" evidence="4">
    <location>
        <begin position="252"/>
        <end position="283"/>
    </location>
</feature>
<reference evidence="6" key="1">
    <citation type="submission" date="2025-08" db="UniProtKB">
        <authorList>
            <consortium name="RefSeq"/>
        </authorList>
    </citation>
    <scope>IDENTIFICATION</scope>
</reference>
<keyword evidence="3" id="KW-0472">Membrane</keyword>
<dbReference type="AlphaFoldDB" id="A0A8B7Y5X7"/>
<protein>
    <submittedName>
        <fullName evidence="6">Uncharacterized protein LOC110977711</fullName>
    </submittedName>
</protein>
<dbReference type="PROSITE" id="PS50222">
    <property type="entry name" value="EF_HAND_2"/>
    <property type="match status" value="1"/>
</dbReference>
<proteinExistence type="predicted"/>
<gene>
    <name evidence="6" type="primary">LOC110977711</name>
</gene>
<dbReference type="Proteomes" id="UP000694845">
    <property type="component" value="Unplaced"/>
</dbReference>
<evidence type="ECO:0000313" key="5">
    <source>
        <dbReference type="Proteomes" id="UP000694845"/>
    </source>
</evidence>
<organism evidence="5 6">
    <name type="scientific">Acanthaster planci</name>
    <name type="common">Crown-of-thorns starfish</name>
    <dbReference type="NCBI Taxonomy" id="133434"/>
    <lineage>
        <taxon>Eukaryota</taxon>
        <taxon>Metazoa</taxon>
        <taxon>Echinodermata</taxon>
        <taxon>Eleutherozoa</taxon>
        <taxon>Asterozoa</taxon>
        <taxon>Asteroidea</taxon>
        <taxon>Valvatacea</taxon>
        <taxon>Valvatida</taxon>
        <taxon>Acanthasteridae</taxon>
        <taxon>Acanthaster</taxon>
    </lineage>
</organism>
<dbReference type="InterPro" id="IPR011992">
    <property type="entry name" value="EF-hand-dom_pair"/>
</dbReference>
<evidence type="ECO:0000313" key="6">
    <source>
        <dbReference type="RefSeq" id="XP_022087750.1"/>
    </source>
</evidence>